<dbReference type="Proteomes" id="UP000384372">
    <property type="component" value="Unassembled WGS sequence"/>
</dbReference>
<dbReference type="InterPro" id="IPR011990">
    <property type="entry name" value="TPR-like_helical_dom_sf"/>
</dbReference>
<keyword evidence="4" id="KW-0472">Membrane</keyword>
<comment type="caution">
    <text evidence="9">The sequence shown here is derived from an EMBL/GenBank/DDBJ whole genome shotgun (WGS) entry which is preliminary data.</text>
</comment>
<reference evidence="9 10" key="1">
    <citation type="submission" date="2019-09" db="EMBL/GenBank/DDBJ databases">
        <title>Distinct polysaccharide growth profiles of human intestinal Prevotella copri isolates.</title>
        <authorList>
            <person name="Fehlner-Peach H."/>
            <person name="Magnabosco C."/>
            <person name="Raghavan V."/>
            <person name="Scher J.U."/>
            <person name="Tett A."/>
            <person name="Cox L.M."/>
            <person name="Gottsegen C."/>
            <person name="Watters A."/>
            <person name="Wiltshire- Gordon J.D."/>
            <person name="Segata N."/>
            <person name="Bonneau R."/>
            <person name="Littman D.R."/>
        </authorList>
    </citation>
    <scope>NUCLEOTIDE SEQUENCE [LARGE SCALE GENOMIC DNA]</scope>
    <source>
        <strain evidence="10">iAQ1173</strain>
    </source>
</reference>
<evidence type="ECO:0000256" key="5">
    <source>
        <dbReference type="ARBA" id="ARBA00023237"/>
    </source>
</evidence>
<comment type="subcellular location">
    <subcellularLocation>
        <location evidence="1">Cell outer membrane</location>
    </subcellularLocation>
</comment>
<keyword evidence="10" id="KW-1185">Reference proteome</keyword>
<dbReference type="Pfam" id="PF07980">
    <property type="entry name" value="SusD_RagB"/>
    <property type="match status" value="1"/>
</dbReference>
<feature type="domain" description="RagB/SusD" evidence="7">
    <location>
        <begin position="336"/>
        <end position="469"/>
    </location>
</feature>
<evidence type="ECO:0000256" key="1">
    <source>
        <dbReference type="ARBA" id="ARBA00004442"/>
    </source>
</evidence>
<dbReference type="InterPro" id="IPR012944">
    <property type="entry name" value="SusD_RagB_dom"/>
</dbReference>
<feature type="chain" id="PRO_5025502081" evidence="6">
    <location>
        <begin position="23"/>
        <end position="498"/>
    </location>
</feature>
<feature type="domain" description="SusD-like N-terminal" evidence="8">
    <location>
        <begin position="106"/>
        <end position="229"/>
    </location>
</feature>
<sequence>MKINKYLSVLALASLLFGATSCSDYIDIDPENSVPEEKVDYTNLDNMYMPVSGVYAKVRTGAMHWVIWPLSTVRDGDIWSGKPDDQAQLVDFGNFNYSDNSFWGLNEMWNQYYGIIKVANSALESLDSYAANATTDAQKTTNRSYQGEVKFLRAYAYYRLVQAFGPVTILRDNTQTNLTRSTVAAVNRYMLEDLNYAIQNCPKVRPNEMAHIGAVSAYSAEALAAKVYLNMGQYDKVEELTDDIINSQKFELYGDFYQLFKIPGKLCDESLFECQCTDFGQGSGELVDVDQWFNFQGPSISGLSSQGQQISSSGWGFMGYSDEFRQWAENRGEQVRATTTFLVGGTTTPSGDQVKKQTNPLRTNCWNGKAYTPLNQLTEGRNKYGCNNNVRVLRYADVLLMNAEAKVRLGKNGDTPFNTVRTRAQMPELQNVTVDQILDERRMELCGEWGEYYNDLVRTGKAKSVLGAKGWTEEKTYYPLPFTQITDNADLKKDPIDE</sequence>
<accession>A0A6A7WDH2</accession>
<evidence type="ECO:0000256" key="6">
    <source>
        <dbReference type="SAM" id="SignalP"/>
    </source>
</evidence>
<feature type="signal peptide" evidence="6">
    <location>
        <begin position="1"/>
        <end position="22"/>
    </location>
</feature>
<dbReference type="RefSeq" id="WP_022252331.1">
    <property type="nucleotide sequence ID" value="NZ_VZAD01000085.1"/>
</dbReference>
<keyword evidence="5" id="KW-0998">Cell outer membrane</keyword>
<dbReference type="SUPFAM" id="SSF48452">
    <property type="entry name" value="TPR-like"/>
    <property type="match status" value="1"/>
</dbReference>
<dbReference type="Pfam" id="PF14322">
    <property type="entry name" value="SusD-like_3"/>
    <property type="match status" value="1"/>
</dbReference>
<evidence type="ECO:0000256" key="3">
    <source>
        <dbReference type="ARBA" id="ARBA00022729"/>
    </source>
</evidence>
<evidence type="ECO:0000256" key="2">
    <source>
        <dbReference type="ARBA" id="ARBA00006275"/>
    </source>
</evidence>
<protein>
    <submittedName>
        <fullName evidence="9">RagB/SusD family nutrient uptake outer membrane protein</fullName>
    </submittedName>
</protein>
<dbReference type="GO" id="GO:0009279">
    <property type="term" value="C:cell outer membrane"/>
    <property type="evidence" value="ECO:0007669"/>
    <property type="project" value="UniProtKB-SubCell"/>
</dbReference>
<evidence type="ECO:0000313" key="9">
    <source>
        <dbReference type="EMBL" id="MQP12529.1"/>
    </source>
</evidence>
<proteinExistence type="inferred from homology"/>
<comment type="similarity">
    <text evidence="2">Belongs to the SusD family.</text>
</comment>
<dbReference type="EMBL" id="VZAD01000085">
    <property type="protein sequence ID" value="MQP12529.1"/>
    <property type="molecule type" value="Genomic_DNA"/>
</dbReference>
<dbReference type="OrthoDB" id="617686at2"/>
<dbReference type="InterPro" id="IPR033985">
    <property type="entry name" value="SusD-like_N"/>
</dbReference>
<evidence type="ECO:0000256" key="4">
    <source>
        <dbReference type="ARBA" id="ARBA00023136"/>
    </source>
</evidence>
<dbReference type="Gene3D" id="1.25.40.390">
    <property type="match status" value="1"/>
</dbReference>
<gene>
    <name evidence="9" type="ORF">F7D20_11315</name>
</gene>
<organism evidence="9 10">
    <name type="scientific">Segatella copri</name>
    <dbReference type="NCBI Taxonomy" id="165179"/>
    <lineage>
        <taxon>Bacteria</taxon>
        <taxon>Pseudomonadati</taxon>
        <taxon>Bacteroidota</taxon>
        <taxon>Bacteroidia</taxon>
        <taxon>Bacteroidales</taxon>
        <taxon>Prevotellaceae</taxon>
        <taxon>Segatella</taxon>
    </lineage>
</organism>
<dbReference type="AlphaFoldDB" id="A0A6A7WDH2"/>
<evidence type="ECO:0000259" key="7">
    <source>
        <dbReference type="Pfam" id="PF07980"/>
    </source>
</evidence>
<dbReference type="PROSITE" id="PS51257">
    <property type="entry name" value="PROKAR_LIPOPROTEIN"/>
    <property type="match status" value="1"/>
</dbReference>
<keyword evidence="3 6" id="KW-0732">Signal</keyword>
<name>A0A6A7WDH2_9BACT</name>
<evidence type="ECO:0000259" key="8">
    <source>
        <dbReference type="Pfam" id="PF14322"/>
    </source>
</evidence>
<evidence type="ECO:0000313" key="10">
    <source>
        <dbReference type="Proteomes" id="UP000384372"/>
    </source>
</evidence>